<dbReference type="Proteomes" id="UP000004994">
    <property type="component" value="Chromosome 3"/>
</dbReference>
<organism evidence="1">
    <name type="scientific">Solanum lycopersicum</name>
    <name type="common">Tomato</name>
    <name type="synonym">Lycopersicon esculentum</name>
    <dbReference type="NCBI Taxonomy" id="4081"/>
    <lineage>
        <taxon>Eukaryota</taxon>
        <taxon>Viridiplantae</taxon>
        <taxon>Streptophyta</taxon>
        <taxon>Embryophyta</taxon>
        <taxon>Tracheophyta</taxon>
        <taxon>Spermatophyta</taxon>
        <taxon>Magnoliopsida</taxon>
        <taxon>eudicotyledons</taxon>
        <taxon>Gunneridae</taxon>
        <taxon>Pentapetalae</taxon>
        <taxon>asterids</taxon>
        <taxon>lamiids</taxon>
        <taxon>Solanales</taxon>
        <taxon>Solanaceae</taxon>
        <taxon>Solanoideae</taxon>
        <taxon>Solaneae</taxon>
        <taxon>Solanum</taxon>
        <taxon>Solanum subgen. Lycopersicon</taxon>
    </lineage>
</organism>
<dbReference type="Gramene" id="Solyc03g113995.1.1">
    <property type="protein sequence ID" value="Solyc03g113995.1.1"/>
    <property type="gene ID" value="Solyc03g113995.1"/>
</dbReference>
<dbReference type="EnsemblPlants" id="Solyc03g113995.1.1">
    <property type="protein sequence ID" value="Solyc03g113995.1.1"/>
    <property type="gene ID" value="Solyc03g113995.1"/>
</dbReference>
<reference evidence="1" key="1">
    <citation type="journal article" date="2012" name="Nature">
        <title>The tomato genome sequence provides insights into fleshy fruit evolution.</title>
        <authorList>
            <consortium name="Tomato Genome Consortium"/>
        </authorList>
    </citation>
    <scope>NUCLEOTIDE SEQUENCE [LARGE SCALE GENOMIC DNA]</scope>
    <source>
        <strain evidence="1">cv. Heinz 1706</strain>
    </source>
</reference>
<dbReference type="AlphaFoldDB" id="A0A3Q7GFS5"/>
<protein>
    <submittedName>
        <fullName evidence="1">Uncharacterized protein</fullName>
    </submittedName>
</protein>
<dbReference type="InParanoid" id="A0A3Q7GFS5"/>
<name>A0A3Q7GFS5_SOLLC</name>
<evidence type="ECO:0000313" key="1">
    <source>
        <dbReference type="EnsemblPlants" id="Solyc03g113995.1.1"/>
    </source>
</evidence>
<accession>A0A3Q7GFS5</accession>
<keyword evidence="2" id="KW-1185">Reference proteome</keyword>
<reference evidence="1" key="2">
    <citation type="submission" date="2019-01" db="UniProtKB">
        <authorList>
            <consortium name="EnsemblPlants"/>
        </authorList>
    </citation>
    <scope>IDENTIFICATION</scope>
    <source>
        <strain evidence="1">cv. Heinz 1706</strain>
    </source>
</reference>
<sequence>MPSQMLNPSYYSTRTTKPMPLLSLTCTVSARRGFFPSLSRTTLLPNSSTVQLPPSSSPNSPLRTTISTLADASGPDSTISPVLSSTKTNSIALPPSPLISFPGFWRTMMSQVRDSR</sequence>
<evidence type="ECO:0000313" key="2">
    <source>
        <dbReference type="Proteomes" id="UP000004994"/>
    </source>
</evidence>
<proteinExistence type="predicted"/>